<feature type="region of interest" description="Disordered" evidence="1">
    <location>
        <begin position="1"/>
        <end position="32"/>
    </location>
</feature>
<proteinExistence type="predicted"/>
<sequence>MPYKKESVRTAWAVTDSSDRPDGSRSSNKRNRPLLMGVGGVITAMSCFLVALPHFIYGPGKDALALTKEFWDQEYDNLTASQLKEAVELNTTSALANYATEAGI</sequence>
<dbReference type="AlphaFoldDB" id="A0A7R8VCJ3"/>
<evidence type="ECO:0000313" key="3">
    <source>
        <dbReference type="EMBL" id="CAD7194626.1"/>
    </source>
</evidence>
<dbReference type="GO" id="GO:0016020">
    <property type="term" value="C:membrane"/>
    <property type="evidence" value="ECO:0007669"/>
    <property type="project" value="InterPro"/>
</dbReference>
<dbReference type="EMBL" id="OA564531">
    <property type="protein sequence ID" value="CAD7194626.1"/>
    <property type="molecule type" value="Genomic_DNA"/>
</dbReference>
<feature type="transmembrane region" description="Helical" evidence="2">
    <location>
        <begin position="34"/>
        <end position="56"/>
    </location>
</feature>
<keyword evidence="2" id="KW-0812">Transmembrane</keyword>
<gene>
    <name evidence="3" type="ORF">TDIB3V08_LOCUS1043</name>
</gene>
<protein>
    <submittedName>
        <fullName evidence="3">Uncharacterized protein</fullName>
    </submittedName>
</protein>
<name>A0A7R8VCJ3_TIMDO</name>
<dbReference type="Pfam" id="PF03137">
    <property type="entry name" value="OATP"/>
    <property type="match status" value="1"/>
</dbReference>
<reference evidence="3" key="1">
    <citation type="submission" date="2020-11" db="EMBL/GenBank/DDBJ databases">
        <authorList>
            <person name="Tran Van P."/>
        </authorList>
    </citation>
    <scope>NUCLEOTIDE SEQUENCE</scope>
</reference>
<evidence type="ECO:0000256" key="1">
    <source>
        <dbReference type="SAM" id="MobiDB-lite"/>
    </source>
</evidence>
<keyword evidence="2" id="KW-1133">Transmembrane helix</keyword>
<accession>A0A7R8VCJ3</accession>
<evidence type="ECO:0000256" key="2">
    <source>
        <dbReference type="SAM" id="Phobius"/>
    </source>
</evidence>
<dbReference type="InterPro" id="IPR004156">
    <property type="entry name" value="OATP"/>
</dbReference>
<dbReference type="GO" id="GO:0055085">
    <property type="term" value="P:transmembrane transport"/>
    <property type="evidence" value="ECO:0007669"/>
    <property type="project" value="InterPro"/>
</dbReference>
<keyword evidence="2" id="KW-0472">Membrane</keyword>
<organism evidence="3">
    <name type="scientific">Timema douglasi</name>
    <name type="common">Walking stick</name>
    <dbReference type="NCBI Taxonomy" id="61478"/>
    <lineage>
        <taxon>Eukaryota</taxon>
        <taxon>Metazoa</taxon>
        <taxon>Ecdysozoa</taxon>
        <taxon>Arthropoda</taxon>
        <taxon>Hexapoda</taxon>
        <taxon>Insecta</taxon>
        <taxon>Pterygota</taxon>
        <taxon>Neoptera</taxon>
        <taxon>Polyneoptera</taxon>
        <taxon>Phasmatodea</taxon>
        <taxon>Timematodea</taxon>
        <taxon>Timematoidea</taxon>
        <taxon>Timematidae</taxon>
        <taxon>Timema</taxon>
    </lineage>
</organism>